<dbReference type="PRINTS" id="PR00260">
    <property type="entry name" value="CHEMTRNSDUCR"/>
</dbReference>
<keyword evidence="4" id="KW-0472">Membrane</keyword>
<dbReference type="PANTHER" id="PTHR43531">
    <property type="entry name" value="PROTEIN ICFG"/>
    <property type="match status" value="1"/>
</dbReference>
<dbReference type="Pfam" id="PF00015">
    <property type="entry name" value="MCPsignal"/>
    <property type="match status" value="1"/>
</dbReference>
<dbReference type="GO" id="GO:0006935">
    <property type="term" value="P:chemotaxis"/>
    <property type="evidence" value="ECO:0007669"/>
    <property type="project" value="UniProtKB-KW"/>
</dbReference>
<dbReference type="STRING" id="580332.Slit_1591"/>
<feature type="domain" description="Methyl-accepting transducer" evidence="5">
    <location>
        <begin position="113"/>
        <end position="281"/>
    </location>
</feature>
<evidence type="ECO:0000256" key="3">
    <source>
        <dbReference type="PROSITE-ProRule" id="PRU00284"/>
    </source>
</evidence>
<dbReference type="InterPro" id="IPR004089">
    <property type="entry name" value="MCPsignal_dom"/>
</dbReference>
<dbReference type="RefSeq" id="WP_013029722.1">
    <property type="nucleotide sequence ID" value="NC_013959.1"/>
</dbReference>
<comment type="similarity">
    <text evidence="2">Belongs to the methyl-accepting chemotaxis (MCP) protein family.</text>
</comment>
<gene>
    <name evidence="6" type="ordered locus">Slit_1591</name>
</gene>
<feature type="transmembrane region" description="Helical" evidence="4">
    <location>
        <begin position="14"/>
        <end position="32"/>
    </location>
</feature>
<dbReference type="InterPro" id="IPR051310">
    <property type="entry name" value="MCP_chemotaxis"/>
</dbReference>
<reference evidence="6 7" key="1">
    <citation type="submission" date="2010-03" db="EMBL/GenBank/DDBJ databases">
        <title>Complete sequence of Sideroxydans lithotrophicus ES-1.</title>
        <authorList>
            <consortium name="US DOE Joint Genome Institute"/>
            <person name="Lucas S."/>
            <person name="Copeland A."/>
            <person name="Lapidus A."/>
            <person name="Cheng J.-F."/>
            <person name="Bruce D."/>
            <person name="Goodwin L."/>
            <person name="Pitluck S."/>
            <person name="Munk A.C."/>
            <person name="Detter J.C."/>
            <person name="Han C."/>
            <person name="Tapia R."/>
            <person name="Larimer F."/>
            <person name="Land M."/>
            <person name="Hauser L."/>
            <person name="Kyrpides N."/>
            <person name="Ivanova N."/>
            <person name="Emerson D."/>
            <person name="Woyke T."/>
        </authorList>
    </citation>
    <scope>NUCLEOTIDE SEQUENCE [LARGE SCALE GENOMIC DNA]</scope>
    <source>
        <strain evidence="6 7">ES-1</strain>
    </source>
</reference>
<dbReference type="OrthoDB" id="5298972at2"/>
<dbReference type="AlphaFoldDB" id="D5CS88"/>
<dbReference type="Gene3D" id="1.10.287.950">
    <property type="entry name" value="Methyl-accepting chemotaxis protein"/>
    <property type="match status" value="1"/>
</dbReference>
<dbReference type="GO" id="GO:0007165">
    <property type="term" value="P:signal transduction"/>
    <property type="evidence" value="ECO:0007669"/>
    <property type="project" value="UniProtKB-KW"/>
</dbReference>
<dbReference type="PROSITE" id="PS50111">
    <property type="entry name" value="CHEMOTAXIS_TRANSDUC_2"/>
    <property type="match status" value="1"/>
</dbReference>
<name>D5CS88_SIDLE</name>
<proteinExistence type="inferred from homology"/>
<keyword evidence="4" id="KW-0812">Transmembrane</keyword>
<accession>D5CS88</accession>
<dbReference type="PANTHER" id="PTHR43531:SF11">
    <property type="entry name" value="METHYL-ACCEPTING CHEMOTAXIS PROTEIN 3"/>
    <property type="match status" value="1"/>
</dbReference>
<evidence type="ECO:0000256" key="2">
    <source>
        <dbReference type="ARBA" id="ARBA00029447"/>
    </source>
</evidence>
<evidence type="ECO:0000259" key="5">
    <source>
        <dbReference type="PROSITE" id="PS50111"/>
    </source>
</evidence>
<dbReference type="eggNOG" id="COG0840">
    <property type="taxonomic scope" value="Bacteria"/>
</dbReference>
<dbReference type="GO" id="GO:0005886">
    <property type="term" value="C:plasma membrane"/>
    <property type="evidence" value="ECO:0007669"/>
    <property type="project" value="TreeGrafter"/>
</dbReference>
<keyword evidence="4" id="KW-1133">Transmembrane helix</keyword>
<evidence type="ECO:0000313" key="7">
    <source>
        <dbReference type="Proteomes" id="UP000001625"/>
    </source>
</evidence>
<protein>
    <submittedName>
        <fullName evidence="6">Methyl-accepting chemotaxis sensory transducer</fullName>
    </submittedName>
</protein>
<evidence type="ECO:0000256" key="1">
    <source>
        <dbReference type="ARBA" id="ARBA00022500"/>
    </source>
</evidence>
<dbReference type="KEGG" id="slt:Slit_1591"/>
<keyword evidence="1" id="KW-0145">Chemotaxis</keyword>
<dbReference type="Proteomes" id="UP000001625">
    <property type="component" value="Chromosome"/>
</dbReference>
<dbReference type="InterPro" id="IPR004090">
    <property type="entry name" value="Chemotax_Me-accpt_rcpt"/>
</dbReference>
<dbReference type="HOGENOM" id="CLU_043262_2_0_4"/>
<dbReference type="SMART" id="SM00283">
    <property type="entry name" value="MA"/>
    <property type="match status" value="1"/>
</dbReference>
<dbReference type="SUPFAM" id="SSF58104">
    <property type="entry name" value="Methyl-accepting chemotaxis protein (MCP) signaling domain"/>
    <property type="match status" value="1"/>
</dbReference>
<dbReference type="EMBL" id="CP001965">
    <property type="protein sequence ID" value="ADE11824.1"/>
    <property type="molecule type" value="Genomic_DNA"/>
</dbReference>
<evidence type="ECO:0000313" key="6">
    <source>
        <dbReference type="EMBL" id="ADE11824.1"/>
    </source>
</evidence>
<sequence>MNSKLQPDGSYQRIAVPQVVLGLSGIVSVLVIGGTGALALAITGVLGLLSIAAVMLSVSSHKRILNESAAGMQLQFEHELGQERARHIDGLDGLCVDVLPVWSNQIEMARVHTESSITDLSMRFGNLSQRLSSALATSAMSSGNGEQSDLVTLLKESQTELNSIVTSLRSALEVKRSMLNEIYALSQFTGDLKKMAQDVADIAGQTNLLALNAAIEAARAGEVGRGFAVVADEVRKLSNLSGDTGKKISATVETVNQAIASTLRVSEQYAKQDTEMVANSELVIEHVMAKFGTATSGLADSAEILRNESQIIGNEISEVLVALQFQDRVSQMLMHVRNDLGKLEDHLHECEHDRAAGNTANSMDARAWLNELAQTYTMPEQHAVHDGKQHIPANNSSDITFF</sequence>
<dbReference type="GO" id="GO:0004888">
    <property type="term" value="F:transmembrane signaling receptor activity"/>
    <property type="evidence" value="ECO:0007669"/>
    <property type="project" value="InterPro"/>
</dbReference>
<organism evidence="6 7">
    <name type="scientific">Sideroxydans lithotrophicus (strain ES-1)</name>
    <dbReference type="NCBI Taxonomy" id="580332"/>
    <lineage>
        <taxon>Bacteria</taxon>
        <taxon>Pseudomonadati</taxon>
        <taxon>Pseudomonadota</taxon>
        <taxon>Betaproteobacteria</taxon>
        <taxon>Nitrosomonadales</taxon>
        <taxon>Gallionellaceae</taxon>
        <taxon>Sideroxydans</taxon>
    </lineage>
</organism>
<keyword evidence="3" id="KW-0807">Transducer</keyword>
<keyword evidence="7" id="KW-1185">Reference proteome</keyword>
<evidence type="ECO:0000256" key="4">
    <source>
        <dbReference type="SAM" id="Phobius"/>
    </source>
</evidence>